<name>A0A6J5L742_9CAUD</name>
<proteinExistence type="predicted"/>
<accession>A0A6J5L742</accession>
<sequence>MDTSFWIQCNPKIAVEHTTKKYFGKYLYKIVVYCPAGRLIDGKRSNMSDELQHRRDVTRHINQSGWWGARQNKDLDNANIFLLDTLRTIRRNPNGVKLRVEEPRVQIYAGSEDELMTLVTDHLQPYVKDIESIAGPVNDKHAEILNSGAIIRKTDIGYTHKVILRDGRYSTEIKENLLSYLTSIGPETINVSTGLSNALSKNNSFIWNAYFYTNDPSVVTFINLVHPGLVLNIHELVVMPHK</sequence>
<dbReference type="EMBL" id="LR796233">
    <property type="protein sequence ID" value="CAB4129352.1"/>
    <property type="molecule type" value="Genomic_DNA"/>
</dbReference>
<protein>
    <submittedName>
        <fullName evidence="1">Uncharacterized protein</fullName>
    </submittedName>
</protein>
<reference evidence="1" key="1">
    <citation type="submission" date="2020-04" db="EMBL/GenBank/DDBJ databases">
        <authorList>
            <person name="Chiriac C."/>
            <person name="Salcher M."/>
            <person name="Ghai R."/>
            <person name="Kavagutti S V."/>
        </authorList>
    </citation>
    <scope>NUCLEOTIDE SEQUENCE</scope>
</reference>
<gene>
    <name evidence="1" type="ORF">UFOVP112_450</name>
</gene>
<organism evidence="1">
    <name type="scientific">uncultured Caudovirales phage</name>
    <dbReference type="NCBI Taxonomy" id="2100421"/>
    <lineage>
        <taxon>Viruses</taxon>
        <taxon>Duplodnaviria</taxon>
        <taxon>Heunggongvirae</taxon>
        <taxon>Uroviricota</taxon>
        <taxon>Caudoviricetes</taxon>
        <taxon>Peduoviridae</taxon>
        <taxon>Maltschvirus</taxon>
        <taxon>Maltschvirus maltsch</taxon>
    </lineage>
</organism>
<evidence type="ECO:0000313" key="1">
    <source>
        <dbReference type="EMBL" id="CAB4129352.1"/>
    </source>
</evidence>